<keyword evidence="15" id="KW-1185">Reference proteome</keyword>
<dbReference type="PROSITE" id="PS50109">
    <property type="entry name" value="HIS_KIN"/>
    <property type="match status" value="1"/>
</dbReference>
<dbReference type="PANTHER" id="PTHR42878:SF7">
    <property type="entry name" value="SENSOR HISTIDINE KINASE GLRK"/>
    <property type="match status" value="1"/>
</dbReference>
<keyword evidence="11" id="KW-0812">Transmembrane</keyword>
<dbReference type="SMART" id="SM00065">
    <property type="entry name" value="GAF"/>
    <property type="match status" value="1"/>
</dbReference>
<dbReference type="InterPro" id="IPR003594">
    <property type="entry name" value="HATPase_dom"/>
</dbReference>
<evidence type="ECO:0000256" key="9">
    <source>
        <dbReference type="ARBA" id="ARBA00023012"/>
    </source>
</evidence>
<name>A0A0S4LIR7_9BACT</name>
<evidence type="ECO:0000313" key="14">
    <source>
        <dbReference type="EMBL" id="CUS37119.1"/>
    </source>
</evidence>
<dbReference type="PANTHER" id="PTHR42878">
    <property type="entry name" value="TWO-COMPONENT HISTIDINE KINASE"/>
    <property type="match status" value="1"/>
</dbReference>
<dbReference type="EC" id="2.7.13.3" evidence="3"/>
<dbReference type="GO" id="GO:0007234">
    <property type="term" value="P:osmosensory signaling via phosphorelay pathway"/>
    <property type="evidence" value="ECO:0007669"/>
    <property type="project" value="TreeGrafter"/>
</dbReference>
<evidence type="ECO:0000256" key="8">
    <source>
        <dbReference type="ARBA" id="ARBA00022840"/>
    </source>
</evidence>
<evidence type="ECO:0000256" key="1">
    <source>
        <dbReference type="ARBA" id="ARBA00000085"/>
    </source>
</evidence>
<feature type="compositionally biased region" description="Polar residues" evidence="10">
    <location>
        <begin position="766"/>
        <end position="775"/>
    </location>
</feature>
<dbReference type="InterPro" id="IPR005467">
    <property type="entry name" value="His_kinase_dom"/>
</dbReference>
<evidence type="ECO:0000259" key="13">
    <source>
        <dbReference type="PROSITE" id="PS50885"/>
    </source>
</evidence>
<evidence type="ECO:0000256" key="3">
    <source>
        <dbReference type="ARBA" id="ARBA00012438"/>
    </source>
</evidence>
<evidence type="ECO:0000256" key="7">
    <source>
        <dbReference type="ARBA" id="ARBA00022777"/>
    </source>
</evidence>
<dbReference type="STRING" id="1742972.COMA1_30418"/>
<evidence type="ECO:0000256" key="11">
    <source>
        <dbReference type="SAM" id="Phobius"/>
    </source>
</evidence>
<dbReference type="GO" id="GO:0016020">
    <property type="term" value="C:membrane"/>
    <property type="evidence" value="ECO:0007669"/>
    <property type="project" value="UniProtKB-SubCell"/>
</dbReference>
<dbReference type="Gene3D" id="3.30.565.10">
    <property type="entry name" value="Histidine kinase-like ATPase, C-terminal domain"/>
    <property type="match status" value="1"/>
</dbReference>
<dbReference type="Pfam" id="PF02518">
    <property type="entry name" value="HATPase_c"/>
    <property type="match status" value="1"/>
</dbReference>
<dbReference type="AlphaFoldDB" id="A0A0S4LIR7"/>
<dbReference type="Gene3D" id="6.10.340.10">
    <property type="match status" value="1"/>
</dbReference>
<dbReference type="SMART" id="SM00388">
    <property type="entry name" value="HisKA"/>
    <property type="match status" value="1"/>
</dbReference>
<dbReference type="Proteomes" id="UP000199032">
    <property type="component" value="Unassembled WGS sequence"/>
</dbReference>
<organism evidence="14 15">
    <name type="scientific">Candidatus Nitrospira nitrosa</name>
    <dbReference type="NCBI Taxonomy" id="1742972"/>
    <lineage>
        <taxon>Bacteria</taxon>
        <taxon>Pseudomonadati</taxon>
        <taxon>Nitrospirota</taxon>
        <taxon>Nitrospiria</taxon>
        <taxon>Nitrospirales</taxon>
        <taxon>Nitrospiraceae</taxon>
        <taxon>Nitrospira</taxon>
    </lineage>
</organism>
<evidence type="ECO:0000256" key="2">
    <source>
        <dbReference type="ARBA" id="ARBA00004370"/>
    </source>
</evidence>
<feature type="domain" description="Histidine kinase" evidence="12">
    <location>
        <begin position="543"/>
        <end position="762"/>
    </location>
</feature>
<dbReference type="GO" id="GO:0005524">
    <property type="term" value="F:ATP binding"/>
    <property type="evidence" value="ECO:0007669"/>
    <property type="project" value="UniProtKB-KW"/>
</dbReference>
<dbReference type="Gene3D" id="1.10.287.130">
    <property type="match status" value="1"/>
</dbReference>
<dbReference type="OrthoDB" id="1931120at2"/>
<proteinExistence type="predicted"/>
<keyword evidence="8" id="KW-0067">ATP-binding</keyword>
<dbReference type="InterPro" id="IPR003661">
    <property type="entry name" value="HisK_dim/P_dom"/>
</dbReference>
<feature type="region of interest" description="Disordered" evidence="10">
    <location>
        <begin position="766"/>
        <end position="787"/>
    </location>
</feature>
<keyword evidence="7" id="KW-0418">Kinase</keyword>
<dbReference type="GO" id="GO:0030295">
    <property type="term" value="F:protein kinase activator activity"/>
    <property type="evidence" value="ECO:0007669"/>
    <property type="project" value="TreeGrafter"/>
</dbReference>
<dbReference type="InterPro" id="IPR036890">
    <property type="entry name" value="HATPase_C_sf"/>
</dbReference>
<dbReference type="Pfam" id="PF00512">
    <property type="entry name" value="HisKA"/>
    <property type="match status" value="1"/>
</dbReference>
<dbReference type="GO" id="GO:0000155">
    <property type="term" value="F:phosphorelay sensor kinase activity"/>
    <property type="evidence" value="ECO:0007669"/>
    <property type="project" value="InterPro"/>
</dbReference>
<dbReference type="RefSeq" id="WP_090749626.1">
    <property type="nucleotide sequence ID" value="NZ_CZQA01000009.1"/>
</dbReference>
<dbReference type="GO" id="GO:0000156">
    <property type="term" value="F:phosphorelay response regulator activity"/>
    <property type="evidence" value="ECO:0007669"/>
    <property type="project" value="TreeGrafter"/>
</dbReference>
<feature type="transmembrane region" description="Helical" evidence="11">
    <location>
        <begin position="26"/>
        <end position="46"/>
    </location>
</feature>
<protein>
    <recommendedName>
        <fullName evidence="3">histidine kinase</fullName>
        <ecNumber evidence="3">2.7.13.3</ecNumber>
    </recommendedName>
</protein>
<keyword evidence="5" id="KW-0808">Transferase</keyword>
<dbReference type="InterPro" id="IPR003660">
    <property type="entry name" value="HAMP_dom"/>
</dbReference>
<dbReference type="InterPro" id="IPR050351">
    <property type="entry name" value="BphY/WalK/GraS-like"/>
</dbReference>
<dbReference type="EMBL" id="CZQA01000009">
    <property type="protein sequence ID" value="CUS37119.1"/>
    <property type="molecule type" value="Genomic_DNA"/>
</dbReference>
<dbReference type="PROSITE" id="PS50885">
    <property type="entry name" value="HAMP"/>
    <property type="match status" value="1"/>
</dbReference>
<dbReference type="Gene3D" id="3.30.450.40">
    <property type="match status" value="1"/>
</dbReference>
<dbReference type="Pfam" id="PF13185">
    <property type="entry name" value="GAF_2"/>
    <property type="match status" value="1"/>
</dbReference>
<keyword evidence="4" id="KW-0597">Phosphoprotein</keyword>
<dbReference type="InterPro" id="IPR003018">
    <property type="entry name" value="GAF"/>
</dbReference>
<dbReference type="CDD" id="cd06225">
    <property type="entry name" value="HAMP"/>
    <property type="match status" value="1"/>
</dbReference>
<evidence type="ECO:0000313" key="15">
    <source>
        <dbReference type="Proteomes" id="UP000199032"/>
    </source>
</evidence>
<dbReference type="InterPro" id="IPR036097">
    <property type="entry name" value="HisK_dim/P_sf"/>
</dbReference>
<dbReference type="SMART" id="SM00304">
    <property type="entry name" value="HAMP"/>
    <property type="match status" value="1"/>
</dbReference>
<keyword evidence="9" id="KW-0902">Two-component regulatory system</keyword>
<evidence type="ECO:0000256" key="4">
    <source>
        <dbReference type="ARBA" id="ARBA00022553"/>
    </source>
</evidence>
<accession>A0A0S4LIR7</accession>
<sequence>MYPSHQDQPEASPPGPRRAFGLRIKFVLLFSLILIITCSTLSWYFLETRHQAMTTSLEEMGTILLTATIRNDHFRVAGIVLEDRSTLDQFLQSLMTIDHVVYVIITGSDGRLLSRQSKRSQDPARNLSRASPSPIYPDDRLSESLTDIPLTTPLITRFVWSSDQKRLIPQQTSSDWFLPFLIREETLFDFTMPILRDVTPLSSPSIELEDRRRAPSPATQSSVVGIVRIGITDGQAKAALALIVRNVLILTIFIIATGILIIYLLTSRITTPLRSLAAATRKLAEGEDTTGLPVSSHHDEVGQLTHAFNLMTQSLRDRNQAITRNIDTIRQQVRQLTAVHQASTAIASTSVMDMERLIETVLQLLSENLGFSKMAVLLYHPETNCCSVAQVFGASPAIANAARQVHIPVYEGSITADLLFDHKPFLIQDIETMAPRFYPPLLDLLRRSGTKSVVIVPLQSQAKILGFLAGGRDTHQCDEEDLHILLTIAGHVAAAIDNATAYANLAELTQHLEERIGQRTEELSQANIQLQEHDRRRSKFLSVVSHELRTPMTAIRSFAENMLDGVTGPLTDLQRTYLTRVQHNVARLSRIIAQLLDWSRLDTKRVDLRLETVCLHHIATIAVDSLQTVASEKNVSLVVVPIGSLPPVLGDRDKLEQIFVNLIGNAIKFTPPGGHVCVEPCASSPGVVQVCVADTGCGIDERHLPNIFEEFSKVPSAMPSSQGAQLGLWITKTYVTMHHGRIWVESQPGAGSQFYIALPACESQEQAKSNPNESVSAECPQPGHRSF</sequence>
<keyword evidence="6" id="KW-0547">Nucleotide-binding</keyword>
<feature type="domain" description="HAMP" evidence="13">
    <location>
        <begin position="267"/>
        <end position="320"/>
    </location>
</feature>
<comment type="catalytic activity">
    <reaction evidence="1">
        <text>ATP + protein L-histidine = ADP + protein N-phospho-L-histidine.</text>
        <dbReference type="EC" id="2.7.13.3"/>
    </reaction>
</comment>
<evidence type="ECO:0000259" key="12">
    <source>
        <dbReference type="PROSITE" id="PS50109"/>
    </source>
</evidence>
<evidence type="ECO:0000256" key="6">
    <source>
        <dbReference type="ARBA" id="ARBA00022741"/>
    </source>
</evidence>
<keyword evidence="11" id="KW-1133">Transmembrane helix</keyword>
<reference evidence="14 15" key="1">
    <citation type="submission" date="2015-10" db="EMBL/GenBank/DDBJ databases">
        <authorList>
            <person name="Gilbert D.G."/>
        </authorList>
    </citation>
    <scope>NUCLEOTIDE SEQUENCE [LARGE SCALE GENOMIC DNA]</scope>
    <source>
        <strain evidence="14">COMA1</strain>
    </source>
</reference>
<evidence type="ECO:0000256" key="5">
    <source>
        <dbReference type="ARBA" id="ARBA00022679"/>
    </source>
</evidence>
<dbReference type="PRINTS" id="PR00344">
    <property type="entry name" value="BCTRLSENSOR"/>
</dbReference>
<feature type="region of interest" description="Disordered" evidence="10">
    <location>
        <begin position="114"/>
        <end position="140"/>
    </location>
</feature>
<dbReference type="Pfam" id="PF00672">
    <property type="entry name" value="HAMP"/>
    <property type="match status" value="1"/>
</dbReference>
<dbReference type="CDD" id="cd00082">
    <property type="entry name" value="HisKA"/>
    <property type="match status" value="1"/>
</dbReference>
<dbReference type="InterPro" id="IPR004358">
    <property type="entry name" value="Sig_transdc_His_kin-like_C"/>
</dbReference>
<dbReference type="SUPFAM" id="SSF55781">
    <property type="entry name" value="GAF domain-like"/>
    <property type="match status" value="1"/>
</dbReference>
<dbReference type="SMART" id="SM00387">
    <property type="entry name" value="HATPase_c"/>
    <property type="match status" value="1"/>
</dbReference>
<dbReference type="SUPFAM" id="SSF55874">
    <property type="entry name" value="ATPase domain of HSP90 chaperone/DNA topoisomerase II/histidine kinase"/>
    <property type="match status" value="1"/>
</dbReference>
<gene>
    <name evidence="14" type="ORF">COMA1_30418</name>
</gene>
<feature type="transmembrane region" description="Helical" evidence="11">
    <location>
        <begin position="247"/>
        <end position="265"/>
    </location>
</feature>
<evidence type="ECO:0000256" key="10">
    <source>
        <dbReference type="SAM" id="MobiDB-lite"/>
    </source>
</evidence>
<dbReference type="InterPro" id="IPR029016">
    <property type="entry name" value="GAF-like_dom_sf"/>
</dbReference>
<dbReference type="SUPFAM" id="SSF158472">
    <property type="entry name" value="HAMP domain-like"/>
    <property type="match status" value="1"/>
</dbReference>
<comment type="subcellular location">
    <subcellularLocation>
        <location evidence="2">Membrane</location>
    </subcellularLocation>
</comment>
<keyword evidence="11" id="KW-0472">Membrane</keyword>
<dbReference type="FunFam" id="3.30.565.10:FF:000006">
    <property type="entry name" value="Sensor histidine kinase WalK"/>
    <property type="match status" value="1"/>
</dbReference>
<dbReference type="SUPFAM" id="SSF47384">
    <property type="entry name" value="Homodimeric domain of signal transducing histidine kinase"/>
    <property type="match status" value="1"/>
</dbReference>